<name>A0A2I2KNR7_9ACTN</name>
<proteinExistence type="predicted"/>
<dbReference type="OrthoDB" id="9777711at2"/>
<dbReference type="SUPFAM" id="SSF52096">
    <property type="entry name" value="ClpP/crotonase"/>
    <property type="match status" value="1"/>
</dbReference>
<dbReference type="EMBL" id="FZMO01000091">
    <property type="protein sequence ID" value="SNQ47300.1"/>
    <property type="molecule type" value="Genomic_DNA"/>
</dbReference>
<dbReference type="PANTHER" id="PTHR43459">
    <property type="entry name" value="ENOYL-COA HYDRATASE"/>
    <property type="match status" value="1"/>
</dbReference>
<evidence type="ECO:0000313" key="2">
    <source>
        <dbReference type="Proteomes" id="UP000234331"/>
    </source>
</evidence>
<sequence>MVLKVEKSDDGVAVVTLNRPEHMNAFDAALHDEFPRLMGSLDDDPTLRAIVLTGAGRAFSAGGNTDDFARFATDFQARRRAMRDARRVVDAMLGISIPVVAAVNGPAVGLGCTLATFCDVVFIAENTFLADPHVSVGLVAGDGGAATWPLLTSLLRAKEYILTGERLPAAKAVEFGLANHAVPADELLDRAIAFARKIAAQPPQAVQDTKNVLNQHLRAAATATLGMGLAAESQSHDTAEYAAIAESMLRKANGRAAKA</sequence>
<dbReference type="PANTHER" id="PTHR43459:SF1">
    <property type="entry name" value="EG:BACN32G11.4 PROTEIN"/>
    <property type="match status" value="1"/>
</dbReference>
<dbReference type="GO" id="GO:0003824">
    <property type="term" value="F:catalytic activity"/>
    <property type="evidence" value="ECO:0007669"/>
    <property type="project" value="UniProtKB-ARBA"/>
</dbReference>
<dbReference type="Proteomes" id="UP000234331">
    <property type="component" value="Unassembled WGS sequence"/>
</dbReference>
<organism evidence="1 2">
    <name type="scientific">Frankia canadensis</name>
    <dbReference type="NCBI Taxonomy" id="1836972"/>
    <lineage>
        <taxon>Bacteria</taxon>
        <taxon>Bacillati</taxon>
        <taxon>Actinomycetota</taxon>
        <taxon>Actinomycetes</taxon>
        <taxon>Frankiales</taxon>
        <taxon>Frankiaceae</taxon>
        <taxon>Frankia</taxon>
    </lineage>
</organism>
<reference evidence="1 2" key="1">
    <citation type="submission" date="2017-06" db="EMBL/GenBank/DDBJ databases">
        <authorList>
            <person name="Kim H.J."/>
            <person name="Triplett B.A."/>
        </authorList>
    </citation>
    <scope>NUCLEOTIDE SEQUENCE [LARGE SCALE GENOMIC DNA]</scope>
    <source>
        <strain evidence="1">FRACA_ARgP5</strain>
    </source>
</reference>
<dbReference type="InterPro" id="IPR001753">
    <property type="entry name" value="Enoyl-CoA_hydra/iso"/>
</dbReference>
<gene>
    <name evidence="1" type="ORF">FRACA_1800010</name>
</gene>
<protein>
    <submittedName>
        <fullName evidence="1">Enoyl-CoA hydratase</fullName>
    </submittedName>
</protein>
<dbReference type="RefSeq" id="WP_101831178.1">
    <property type="nucleotide sequence ID" value="NZ_FZMO01000091.1"/>
</dbReference>
<dbReference type="AlphaFoldDB" id="A0A2I2KNR7"/>
<dbReference type="Pfam" id="PF00378">
    <property type="entry name" value="ECH_1"/>
    <property type="match status" value="1"/>
</dbReference>
<evidence type="ECO:0000313" key="1">
    <source>
        <dbReference type="EMBL" id="SNQ47300.1"/>
    </source>
</evidence>
<accession>A0A2I2KNR7</accession>
<dbReference type="CDD" id="cd06558">
    <property type="entry name" value="crotonase-like"/>
    <property type="match status" value="1"/>
</dbReference>
<keyword evidence="2" id="KW-1185">Reference proteome</keyword>
<dbReference type="InterPro" id="IPR029045">
    <property type="entry name" value="ClpP/crotonase-like_dom_sf"/>
</dbReference>
<dbReference type="Gene3D" id="3.90.226.10">
    <property type="entry name" value="2-enoyl-CoA Hydratase, Chain A, domain 1"/>
    <property type="match status" value="1"/>
</dbReference>